<organism evidence="1 2">
    <name type="scientific">Alkalitalea saponilacus</name>
    <dbReference type="NCBI Taxonomy" id="889453"/>
    <lineage>
        <taxon>Bacteria</taxon>
        <taxon>Pseudomonadati</taxon>
        <taxon>Bacteroidota</taxon>
        <taxon>Bacteroidia</taxon>
        <taxon>Marinilabiliales</taxon>
        <taxon>Marinilabiliaceae</taxon>
        <taxon>Alkalitalea</taxon>
    </lineage>
</organism>
<evidence type="ECO:0000313" key="2">
    <source>
        <dbReference type="Proteomes" id="UP000191055"/>
    </source>
</evidence>
<dbReference type="AlphaFoldDB" id="A0A1T5HSH1"/>
<dbReference type="Proteomes" id="UP000191055">
    <property type="component" value="Unassembled WGS sequence"/>
</dbReference>
<protein>
    <submittedName>
        <fullName evidence="1">Uncharacterized protein</fullName>
    </submittedName>
</protein>
<accession>A0A1T5HSH1</accession>
<reference evidence="1 2" key="1">
    <citation type="submission" date="2017-02" db="EMBL/GenBank/DDBJ databases">
        <authorList>
            <person name="Peterson S.W."/>
        </authorList>
    </citation>
    <scope>NUCLEOTIDE SEQUENCE [LARGE SCALE GENOMIC DNA]</scope>
    <source>
        <strain evidence="1 2">DSM 24412</strain>
    </source>
</reference>
<evidence type="ECO:0000313" key="1">
    <source>
        <dbReference type="EMBL" id="SKC23470.1"/>
    </source>
</evidence>
<proteinExistence type="predicted"/>
<keyword evidence="2" id="KW-1185">Reference proteome</keyword>
<sequence>MSNYYTENLLNSRKSELKRGELMPEIKKTSIPSGISDIKQEYNFT</sequence>
<gene>
    <name evidence="1" type="ORF">SAMN03080601_02744</name>
</gene>
<name>A0A1T5HSH1_9BACT</name>
<dbReference type="EMBL" id="FUYV01000017">
    <property type="protein sequence ID" value="SKC23470.1"/>
    <property type="molecule type" value="Genomic_DNA"/>
</dbReference>